<dbReference type="EMBL" id="UINC01092593">
    <property type="protein sequence ID" value="SVC46308.1"/>
    <property type="molecule type" value="Genomic_DNA"/>
</dbReference>
<name>A0A382MCP2_9ZZZZ</name>
<protein>
    <submittedName>
        <fullName evidence="1">Uncharacterized protein</fullName>
    </submittedName>
</protein>
<dbReference type="AlphaFoldDB" id="A0A382MCP2"/>
<sequence>SGVATPEQFRGWNNLFNKLREEGFWITLDYDLKYHSWVLEQGFNKYDKFISMISAKLPNIDQLNRNARLKLDDKDFKFSNNGVWVHPIRQLKTQATLTTWEEYKDDKEV</sequence>
<feature type="non-terminal residue" evidence="1">
    <location>
        <position position="1"/>
    </location>
</feature>
<gene>
    <name evidence="1" type="ORF">METZ01_LOCUS299162</name>
</gene>
<reference evidence="1" key="1">
    <citation type="submission" date="2018-05" db="EMBL/GenBank/DDBJ databases">
        <authorList>
            <person name="Lanie J.A."/>
            <person name="Ng W.-L."/>
            <person name="Kazmierczak K.M."/>
            <person name="Andrzejewski T.M."/>
            <person name="Davidsen T.M."/>
            <person name="Wayne K.J."/>
            <person name="Tettelin H."/>
            <person name="Glass J.I."/>
            <person name="Rusch D."/>
            <person name="Podicherti R."/>
            <person name="Tsui H.-C.T."/>
            <person name="Winkler M.E."/>
        </authorList>
    </citation>
    <scope>NUCLEOTIDE SEQUENCE</scope>
</reference>
<proteinExistence type="predicted"/>
<accession>A0A382MCP2</accession>
<organism evidence="1">
    <name type="scientific">marine metagenome</name>
    <dbReference type="NCBI Taxonomy" id="408172"/>
    <lineage>
        <taxon>unclassified sequences</taxon>
        <taxon>metagenomes</taxon>
        <taxon>ecological metagenomes</taxon>
    </lineage>
</organism>
<evidence type="ECO:0000313" key="1">
    <source>
        <dbReference type="EMBL" id="SVC46308.1"/>
    </source>
</evidence>